<feature type="repeat" description="ANK" evidence="3">
    <location>
        <begin position="592"/>
        <end position="624"/>
    </location>
</feature>
<feature type="compositionally biased region" description="Basic residues" evidence="4">
    <location>
        <begin position="865"/>
        <end position="874"/>
    </location>
</feature>
<feature type="compositionally biased region" description="Gly residues" evidence="4">
    <location>
        <begin position="1228"/>
        <end position="1249"/>
    </location>
</feature>
<evidence type="ECO:0000259" key="5">
    <source>
        <dbReference type="Pfam" id="PF10258"/>
    </source>
</evidence>
<feature type="compositionally biased region" description="Basic and acidic residues" evidence="4">
    <location>
        <begin position="542"/>
        <end position="572"/>
    </location>
</feature>
<keyword evidence="7" id="KW-1185">Reference proteome</keyword>
<dbReference type="InterPro" id="IPR002110">
    <property type="entry name" value="Ankyrin_rpt"/>
</dbReference>
<keyword evidence="2 3" id="KW-0040">ANK repeat</keyword>
<evidence type="ECO:0000313" key="7">
    <source>
        <dbReference type="Proteomes" id="UP000221165"/>
    </source>
</evidence>
<feature type="repeat" description="ANK" evidence="3">
    <location>
        <begin position="470"/>
        <end position="497"/>
    </location>
</feature>
<dbReference type="OrthoDB" id="285735at2759"/>
<feature type="repeat" description="ANK" evidence="3">
    <location>
        <begin position="435"/>
        <end position="467"/>
    </location>
</feature>
<feature type="region of interest" description="Disordered" evidence="4">
    <location>
        <begin position="216"/>
        <end position="296"/>
    </location>
</feature>
<dbReference type="Proteomes" id="UP000221165">
    <property type="component" value="Unassembled WGS sequence"/>
</dbReference>
<dbReference type="PROSITE" id="PS50297">
    <property type="entry name" value="ANK_REP_REGION"/>
    <property type="match status" value="5"/>
</dbReference>
<feature type="compositionally biased region" description="Basic and acidic residues" evidence="4">
    <location>
        <begin position="326"/>
        <end position="341"/>
    </location>
</feature>
<feature type="compositionally biased region" description="Polar residues" evidence="4">
    <location>
        <begin position="999"/>
        <end position="1014"/>
    </location>
</feature>
<dbReference type="VEuPathDB" id="ToxoDB:CSUI_000578"/>
<dbReference type="InterPro" id="IPR038092">
    <property type="entry name" value="PHAX_RNA-binding_sf"/>
</dbReference>
<name>A0A2C6LGK4_9APIC</name>
<reference evidence="6 7" key="1">
    <citation type="journal article" date="2017" name="Int. J. Parasitol.">
        <title>The genome of the protozoan parasite Cystoisospora suis and a reverse vaccinology approach to identify vaccine candidates.</title>
        <authorList>
            <person name="Palmieri N."/>
            <person name="Shrestha A."/>
            <person name="Ruttkowski B."/>
            <person name="Beck T."/>
            <person name="Vogl C."/>
            <person name="Tomley F."/>
            <person name="Blake D.P."/>
            <person name="Joachim A."/>
        </authorList>
    </citation>
    <scope>NUCLEOTIDE SEQUENCE [LARGE SCALE GENOMIC DNA]</scope>
    <source>
        <strain evidence="6 7">Wien I</strain>
    </source>
</reference>
<evidence type="ECO:0000313" key="6">
    <source>
        <dbReference type="EMBL" id="PHJ25576.1"/>
    </source>
</evidence>
<feature type="compositionally biased region" description="Polar residues" evidence="4">
    <location>
        <begin position="342"/>
        <end position="353"/>
    </location>
</feature>
<protein>
    <submittedName>
        <fullName evidence="6">Ankyrin repeat-containing protein</fullName>
    </submittedName>
</protein>
<dbReference type="PROSITE" id="PS50088">
    <property type="entry name" value="ANK_REPEAT"/>
    <property type="match status" value="5"/>
</dbReference>
<dbReference type="PANTHER" id="PTHR24171">
    <property type="entry name" value="ANKYRIN REPEAT DOMAIN-CONTAINING PROTEIN 39-RELATED"/>
    <property type="match status" value="1"/>
</dbReference>
<feature type="compositionally biased region" description="Basic and acidic residues" evidence="4">
    <location>
        <begin position="1181"/>
        <end position="1191"/>
    </location>
</feature>
<dbReference type="AlphaFoldDB" id="A0A2C6LGK4"/>
<comment type="caution">
    <text evidence="6">The sequence shown here is derived from an EMBL/GenBank/DDBJ whole genome shotgun (WGS) entry which is preliminary data.</text>
</comment>
<feature type="region of interest" description="Disordered" evidence="4">
    <location>
        <begin position="313"/>
        <end position="396"/>
    </location>
</feature>
<feature type="region of interest" description="Disordered" evidence="4">
    <location>
        <begin position="540"/>
        <end position="588"/>
    </location>
</feature>
<evidence type="ECO:0000256" key="4">
    <source>
        <dbReference type="SAM" id="MobiDB-lite"/>
    </source>
</evidence>
<sequence>MSPHVLLPSTSSSCHAVPPPQPGTPIVSGKVASVQPFQSTPAEPDGVSQRLQTGESMEPVGAGDSDDLHASTGTPCLPPSNTPAAVVAALAAAAAASPSLVGALEGTFGGDGLQPTFKSPEESDAELAQALLLKGYRLSEDTAGDADLTFPVDFHTPLNYEIYSFISQCINAQLKSGHAAEVTEKIPSESVPSRTGDGCAAEGLSPGGPVMLQVKQERGQDGKSSWTTTAVAAGQWPSERTSAGMEESETQDGTEARDHRGRCSSRTERKQWRHKQRDGGERTGSAPPECGHPVSVVGSAPFPSQYVFSPSLSAVDKPSCPASEPIDIRKVCPSEGDDKQETSNTVQSTSTSAPLVDPPPSAYPQSLSSGSCCASSPPQPVTGNESGAASAVRAPPGLSGPDINTALLRAAFLGRVDIIEKCVQRGGDVCFADRVGRTALHYGAATGLEPIVRLLLSAGADRQINRRDRKSWTPLLIAVTKTHVACVRLLLERGAKVGMTLCHRCAPCRSGNRTNSVHRGTAPVLPTAAENNEVWDASAAGRGEEEGRNTSHQRPESAMTEDRRPDGADTREAGVPTEMKTRGSEGTQPLQTWSAAIHFAAIKGSAEITRLLLEHGATVNDLDSDRRPPLHYAACRDNWQYVKWLVSRGARLDLVDINGRSALHAAAMKGQLQNAQCILEGGDDFTALALLRTKDKWDITPAQLAKLHGQNAMYLLLRSYKEQLESALGEPEGQAEAAVDPDILLLNQTITEVLATGMQEVKKSKLERTVNRLGTVVCLKAYQKTMMIQGMGGMLVADGSRPKTPGGVFFTLLREMARHGEISREDLIYIDMEDGEAKKAQRRRARQQQAAVVADPASHQVCSQQRKRSPRRPVGRSVAPDTNRTNTGLAGDAEPRKDKPLPRSKAQRQNSAKTGRPQSSRGSAKVSAAAPPQQVALNNPLSFLAAISAAGLPGPPSNFVLPPGQRPASALSSKSNGRSSPRGACPFTPLARAIDAESLPNSGGSTPQQCSMSAPTGGHVVVGGNPAMSTSGAGNNFYPYPVYPIYPFWPMGFPTPLSPPPLQGVTGRQISNGTSQGVTIPSGCSTSGTAMYGHAVSFPPGVAAAYGLSLPEAGAVEKKNFRRRQQQHQPNKEEKRETVSGSSGQTAPGTQQGTGVRVTEGNELGNASTHRKNTSVVQSKEAARSTAKEIETSVASAVGHHFGGQSKGPIPNRVWAPKKRGGSTAASSGGGGRGRGVDGGGRGRGVGSRGGRRSLDVGAPPPTQR</sequence>
<evidence type="ECO:0000256" key="1">
    <source>
        <dbReference type="ARBA" id="ARBA00022737"/>
    </source>
</evidence>
<dbReference type="EMBL" id="MIGC01000218">
    <property type="protein sequence ID" value="PHJ25576.1"/>
    <property type="molecule type" value="Genomic_DNA"/>
</dbReference>
<dbReference type="Gene3D" id="1.25.40.20">
    <property type="entry name" value="Ankyrin repeat-containing domain"/>
    <property type="match status" value="2"/>
</dbReference>
<feature type="region of interest" description="Disordered" evidence="4">
    <location>
        <begin position="839"/>
        <end position="931"/>
    </location>
</feature>
<evidence type="ECO:0000256" key="3">
    <source>
        <dbReference type="PROSITE-ProRule" id="PRU00023"/>
    </source>
</evidence>
<feature type="compositionally biased region" description="Polar residues" evidence="4">
    <location>
        <begin position="970"/>
        <end position="979"/>
    </location>
</feature>
<feature type="region of interest" description="Disordered" evidence="4">
    <location>
        <begin position="958"/>
        <end position="1017"/>
    </location>
</feature>
<dbReference type="RefSeq" id="XP_067927222.1">
    <property type="nucleotide sequence ID" value="XM_068060812.1"/>
</dbReference>
<evidence type="ECO:0000256" key="2">
    <source>
        <dbReference type="ARBA" id="ARBA00023043"/>
    </source>
</evidence>
<dbReference type="GeneID" id="94424023"/>
<accession>A0A2C6LGK4</accession>
<dbReference type="Gene3D" id="1.10.10.1440">
    <property type="entry name" value="PHAX RNA-binding domain"/>
    <property type="match status" value="1"/>
</dbReference>
<dbReference type="InterPro" id="IPR036770">
    <property type="entry name" value="Ankyrin_rpt-contain_sf"/>
</dbReference>
<feature type="domain" description="Phosphorylated adapter RNA export protein RNA-binding" evidence="5">
    <location>
        <begin position="753"/>
        <end position="823"/>
    </location>
</feature>
<feature type="repeat" description="ANK" evidence="3">
    <location>
        <begin position="658"/>
        <end position="690"/>
    </location>
</feature>
<keyword evidence="1" id="KW-0677">Repeat</keyword>
<feature type="repeat" description="ANK" evidence="3">
    <location>
        <begin position="625"/>
        <end position="657"/>
    </location>
</feature>
<dbReference type="Pfam" id="PF12796">
    <property type="entry name" value="Ank_2"/>
    <property type="match status" value="2"/>
</dbReference>
<dbReference type="InterPro" id="IPR019385">
    <property type="entry name" value="PHAX_RNA-binding_domain"/>
</dbReference>
<feature type="compositionally biased region" description="Low complexity" evidence="4">
    <location>
        <begin position="1140"/>
        <end position="1155"/>
    </location>
</feature>
<feature type="compositionally biased region" description="Low complexity" evidence="4">
    <location>
        <begin position="364"/>
        <end position="376"/>
    </location>
</feature>
<feature type="region of interest" description="Disordered" evidence="4">
    <location>
        <begin position="1119"/>
        <end position="1265"/>
    </location>
</feature>
<organism evidence="6 7">
    <name type="scientific">Cystoisospora suis</name>
    <dbReference type="NCBI Taxonomy" id="483139"/>
    <lineage>
        <taxon>Eukaryota</taxon>
        <taxon>Sar</taxon>
        <taxon>Alveolata</taxon>
        <taxon>Apicomplexa</taxon>
        <taxon>Conoidasida</taxon>
        <taxon>Coccidia</taxon>
        <taxon>Eucoccidiorida</taxon>
        <taxon>Eimeriorina</taxon>
        <taxon>Sarcocystidae</taxon>
        <taxon>Cystoisospora</taxon>
    </lineage>
</organism>
<dbReference type="SUPFAM" id="SSF48403">
    <property type="entry name" value="Ankyrin repeat"/>
    <property type="match status" value="1"/>
</dbReference>
<dbReference type="SMART" id="SM00248">
    <property type="entry name" value="ANK"/>
    <property type="match status" value="6"/>
</dbReference>
<dbReference type="Pfam" id="PF10258">
    <property type="entry name" value="PHAX_RNA-bd"/>
    <property type="match status" value="1"/>
</dbReference>
<feature type="region of interest" description="Disordered" evidence="4">
    <location>
        <begin position="1"/>
        <end position="77"/>
    </location>
</feature>
<proteinExistence type="predicted"/>
<gene>
    <name evidence="6" type="ORF">CSUI_000578</name>
</gene>
<feature type="compositionally biased region" description="Polar residues" evidence="4">
    <location>
        <begin position="907"/>
        <end position="922"/>
    </location>
</feature>